<accession>A0ABM5FMQ2</accession>
<keyword evidence="5" id="KW-1133">Transmembrane helix</keyword>
<dbReference type="InterPro" id="IPR013106">
    <property type="entry name" value="Ig_V-set"/>
</dbReference>
<keyword evidence="5" id="KW-0472">Membrane</keyword>
<dbReference type="Gene3D" id="2.60.40.10">
    <property type="entry name" value="Immunoglobulins"/>
    <property type="match status" value="1"/>
</dbReference>
<dbReference type="Proteomes" id="UP001652642">
    <property type="component" value="Chromosome 2"/>
</dbReference>
<dbReference type="InterPro" id="IPR052314">
    <property type="entry name" value="Immune_rcpt_domain"/>
</dbReference>
<feature type="region of interest" description="Disordered" evidence="4">
    <location>
        <begin position="130"/>
        <end position="187"/>
    </location>
</feature>
<feature type="transmembrane region" description="Helical" evidence="5">
    <location>
        <begin position="194"/>
        <end position="216"/>
    </location>
</feature>
<evidence type="ECO:0000313" key="9">
    <source>
        <dbReference type="RefSeq" id="XP_072846692.1"/>
    </source>
</evidence>
<keyword evidence="3" id="KW-0393">Immunoglobulin domain</keyword>
<dbReference type="InterPro" id="IPR003599">
    <property type="entry name" value="Ig_sub"/>
</dbReference>
<dbReference type="PROSITE" id="PS50835">
    <property type="entry name" value="IG_LIKE"/>
    <property type="match status" value="1"/>
</dbReference>
<proteinExistence type="predicted"/>
<dbReference type="SMART" id="SM00409">
    <property type="entry name" value="IG"/>
    <property type="match status" value="1"/>
</dbReference>
<name>A0ABM5FMQ2_9SAUR</name>
<evidence type="ECO:0000256" key="4">
    <source>
        <dbReference type="SAM" id="MobiDB-lite"/>
    </source>
</evidence>
<feature type="signal peptide" evidence="6">
    <location>
        <begin position="1"/>
        <end position="20"/>
    </location>
</feature>
<sequence>MRLLGTLSLLGWVITPGCWGLYCPHEVHPSVGGSLSVSCQYKQGLEKYSKFWCKETARIYCSALVKSQSDGKGIKQRISIRDNKEKQYFEVIMSNLTKEDSGVYRCGIDDSLLPFRDSTCRIHVAVSPAPTLDPEEEQTTSKPTEKLQTTKRHKKLAPTEPPDSDGFTEGTSESSSFSASTSRPSPSEESSANLLIYCAVLLFILLLLAAVVLCAVSRKKRTGSCFPHKKEATLTVMASTRDTEDPHNEDTLRDHSSGADGTGLYRIVAIHPENNCDEMHFQEEPVEKRDEVSYTTLLHSDLQPQAIYGNIDHLSCAVIQPLTQEVVYAEVTKKHGN</sequence>
<evidence type="ECO:0000313" key="8">
    <source>
        <dbReference type="Proteomes" id="UP001652642"/>
    </source>
</evidence>
<dbReference type="InterPro" id="IPR007110">
    <property type="entry name" value="Ig-like_dom"/>
</dbReference>
<dbReference type="CDD" id="cd05716">
    <property type="entry name" value="IgV_pIgR_like"/>
    <property type="match status" value="1"/>
</dbReference>
<evidence type="ECO:0000313" key="10">
    <source>
        <dbReference type="RefSeq" id="XP_072846693.1"/>
    </source>
</evidence>
<dbReference type="RefSeq" id="XP_072846692.1">
    <property type="nucleotide sequence ID" value="XM_072990591.1"/>
</dbReference>
<dbReference type="InterPro" id="IPR036179">
    <property type="entry name" value="Ig-like_dom_sf"/>
</dbReference>
<dbReference type="RefSeq" id="XP_072846693.1">
    <property type="nucleotide sequence ID" value="XM_072990592.1"/>
</dbReference>
<keyword evidence="5" id="KW-0812">Transmembrane</keyword>
<evidence type="ECO:0000256" key="6">
    <source>
        <dbReference type="SAM" id="SignalP"/>
    </source>
</evidence>
<evidence type="ECO:0000259" key="7">
    <source>
        <dbReference type="PROSITE" id="PS50835"/>
    </source>
</evidence>
<feature type="domain" description="Ig-like" evidence="7">
    <location>
        <begin position="32"/>
        <end position="127"/>
    </location>
</feature>
<dbReference type="PANTHER" id="PTHR16423">
    <property type="entry name" value="TREM-LIKE TRANSCRIPT PROTEIN"/>
    <property type="match status" value="1"/>
</dbReference>
<dbReference type="SUPFAM" id="SSF48726">
    <property type="entry name" value="Immunoglobulin"/>
    <property type="match status" value="1"/>
</dbReference>
<gene>
    <name evidence="9 10" type="primary">LOC110091240</name>
</gene>
<keyword evidence="2" id="KW-1015">Disulfide bond</keyword>
<dbReference type="GeneID" id="110091240"/>
<feature type="chain" id="PRO_5045028176" evidence="6">
    <location>
        <begin position="21"/>
        <end position="337"/>
    </location>
</feature>
<keyword evidence="1 6" id="KW-0732">Signal</keyword>
<dbReference type="PANTHER" id="PTHR16423:SF7">
    <property type="entry name" value="NATURAL CYTOTOXICITY TRIGGERING RECEPTOR 2"/>
    <property type="match status" value="1"/>
</dbReference>
<protein>
    <submittedName>
        <fullName evidence="9 10">Uncharacterized protein isoform X1</fullName>
    </submittedName>
</protein>
<reference evidence="8 9" key="1">
    <citation type="submission" date="2025-05" db="UniProtKB">
        <authorList>
            <consortium name="RefSeq"/>
        </authorList>
    </citation>
    <scope>NUCLEOTIDE SEQUENCE [LARGE SCALE GENOMIC DNA]</scope>
</reference>
<evidence type="ECO:0000256" key="2">
    <source>
        <dbReference type="ARBA" id="ARBA00023157"/>
    </source>
</evidence>
<organism evidence="8 9">
    <name type="scientific">Pogona vitticeps</name>
    <name type="common">central bearded dragon</name>
    <dbReference type="NCBI Taxonomy" id="103695"/>
    <lineage>
        <taxon>Eukaryota</taxon>
        <taxon>Metazoa</taxon>
        <taxon>Chordata</taxon>
        <taxon>Craniata</taxon>
        <taxon>Vertebrata</taxon>
        <taxon>Euteleostomi</taxon>
        <taxon>Lepidosauria</taxon>
        <taxon>Squamata</taxon>
        <taxon>Bifurcata</taxon>
        <taxon>Unidentata</taxon>
        <taxon>Episquamata</taxon>
        <taxon>Toxicofera</taxon>
        <taxon>Iguania</taxon>
        <taxon>Acrodonta</taxon>
        <taxon>Agamidae</taxon>
        <taxon>Amphibolurinae</taxon>
        <taxon>Pogona</taxon>
    </lineage>
</organism>
<evidence type="ECO:0000256" key="5">
    <source>
        <dbReference type="SAM" id="Phobius"/>
    </source>
</evidence>
<evidence type="ECO:0000256" key="1">
    <source>
        <dbReference type="ARBA" id="ARBA00022729"/>
    </source>
</evidence>
<dbReference type="InterPro" id="IPR013783">
    <property type="entry name" value="Ig-like_fold"/>
</dbReference>
<feature type="compositionally biased region" description="Low complexity" evidence="4">
    <location>
        <begin position="167"/>
        <end position="187"/>
    </location>
</feature>
<keyword evidence="8" id="KW-1185">Reference proteome</keyword>
<dbReference type="Pfam" id="PF07686">
    <property type="entry name" value="V-set"/>
    <property type="match status" value="1"/>
</dbReference>
<evidence type="ECO:0000256" key="3">
    <source>
        <dbReference type="ARBA" id="ARBA00023319"/>
    </source>
</evidence>